<dbReference type="RefSeq" id="WP_169397217.1">
    <property type="nucleotide sequence ID" value="NZ_BAAAJH010000004.1"/>
</dbReference>
<dbReference type="SUPFAM" id="SSF81301">
    <property type="entry name" value="Nucleotidyltransferase"/>
    <property type="match status" value="1"/>
</dbReference>
<sequence length="247" mass="26695">MFTAERRDQVRARLLDRARSDVRISGAAITGSATGNAQDRWSDVDLFFGVDGGVEEVLRDWSHFVYGELGAVHHFDLRPEPAVYRAFLLGDLLEIDLGFTPATGFGPVGSGGFQVVFGEPADRASTVPADPAHVIGLAWHHVLHARSSVERGALWQAEYWISAVRDHTLALACLRLGFPATYAKGADRLPAEITTAARDALVRELEPGELRRALRGATAALISELHATDPVVAARLQAPLQELAAMA</sequence>
<name>A0ABX1RHR4_9PSEU</name>
<keyword evidence="2" id="KW-1185">Reference proteome</keyword>
<gene>
    <name evidence="1" type="ORF">HF577_18925</name>
</gene>
<accession>A0ABX1RHR4</accession>
<dbReference type="Proteomes" id="UP001296706">
    <property type="component" value="Unassembled WGS sequence"/>
</dbReference>
<dbReference type="EMBL" id="JAAXKY010000060">
    <property type="protein sequence ID" value="NMH79154.1"/>
    <property type="molecule type" value="Genomic_DNA"/>
</dbReference>
<dbReference type="Gene3D" id="3.30.460.10">
    <property type="entry name" value="Beta Polymerase, domain 2"/>
    <property type="match status" value="1"/>
</dbReference>
<organism evidence="1 2">
    <name type="scientific">Pseudonocardia xinjiangensis</name>
    <dbReference type="NCBI Taxonomy" id="75289"/>
    <lineage>
        <taxon>Bacteria</taxon>
        <taxon>Bacillati</taxon>
        <taxon>Actinomycetota</taxon>
        <taxon>Actinomycetes</taxon>
        <taxon>Pseudonocardiales</taxon>
        <taxon>Pseudonocardiaceae</taxon>
        <taxon>Pseudonocardia</taxon>
    </lineage>
</organism>
<dbReference type="InterPro" id="IPR043519">
    <property type="entry name" value="NT_sf"/>
</dbReference>
<proteinExistence type="predicted"/>
<evidence type="ECO:0008006" key="3">
    <source>
        <dbReference type="Google" id="ProtNLM"/>
    </source>
</evidence>
<reference evidence="1 2" key="1">
    <citation type="submission" date="2020-04" db="EMBL/GenBank/DDBJ databases">
        <authorList>
            <person name="Klaysubun C."/>
            <person name="Duangmal K."/>
            <person name="Lipun K."/>
        </authorList>
    </citation>
    <scope>NUCLEOTIDE SEQUENCE [LARGE SCALE GENOMIC DNA]</scope>
    <source>
        <strain evidence="1 2">JCM 11839</strain>
    </source>
</reference>
<evidence type="ECO:0000313" key="1">
    <source>
        <dbReference type="EMBL" id="NMH79154.1"/>
    </source>
</evidence>
<protein>
    <recommendedName>
        <fullName evidence="3">Nucleotidyltransferase-like protein</fullName>
    </recommendedName>
</protein>
<comment type="caution">
    <text evidence="1">The sequence shown here is derived from an EMBL/GenBank/DDBJ whole genome shotgun (WGS) entry which is preliminary data.</text>
</comment>
<evidence type="ECO:0000313" key="2">
    <source>
        <dbReference type="Proteomes" id="UP001296706"/>
    </source>
</evidence>